<organism evidence="1 2">
    <name type="scientific">Corynebacterium endometrii</name>
    <dbReference type="NCBI Taxonomy" id="2488819"/>
    <lineage>
        <taxon>Bacteria</taxon>
        <taxon>Bacillati</taxon>
        <taxon>Actinomycetota</taxon>
        <taxon>Actinomycetes</taxon>
        <taxon>Mycobacteriales</taxon>
        <taxon>Corynebacteriaceae</taxon>
        <taxon>Corynebacterium</taxon>
    </lineage>
</organism>
<dbReference type="AlphaFoldDB" id="A0A4P7QI34"/>
<accession>A0A4P7QI34</accession>
<dbReference type="EMBL" id="CP039247">
    <property type="protein sequence ID" value="QCB28457.1"/>
    <property type="molecule type" value="Genomic_DNA"/>
</dbReference>
<evidence type="ECO:0000313" key="1">
    <source>
        <dbReference type="EMBL" id="QCB28457.1"/>
    </source>
</evidence>
<name>A0A4P7QI34_9CORY</name>
<reference evidence="1 2" key="1">
    <citation type="submission" date="2019-04" db="EMBL/GenBank/DDBJ databases">
        <title>Corynebacterium endometrii sp. nov., isolated from the uterus of a cow with endometritis.</title>
        <authorList>
            <person name="Ballas P."/>
            <person name="Ruckert C."/>
            <person name="Wagener K."/>
            <person name="Drillich M."/>
            <person name="Kaempfer P."/>
            <person name="Busse H.-J."/>
            <person name="Ehling-Schulz M."/>
        </authorList>
    </citation>
    <scope>NUCLEOTIDE SEQUENCE [LARGE SCALE GENOMIC DNA]</scope>
    <source>
        <strain evidence="1 2">LMM-1653</strain>
    </source>
</reference>
<dbReference type="KEGG" id="cee:CENDO_05890"/>
<dbReference type="Proteomes" id="UP000296352">
    <property type="component" value="Chromosome"/>
</dbReference>
<proteinExistence type="predicted"/>
<evidence type="ECO:0000313" key="2">
    <source>
        <dbReference type="Proteomes" id="UP000296352"/>
    </source>
</evidence>
<sequence>MRAEVWSPLQNAAVWIGAWLYGHEPTDSLLGALTDLTGRPEMIDGSPFIDLLSRIRVETSEIVDSGPGEPVIRLILSGPGEAPLLPAGSQSAAAASSNDAGAIVIRTNDSDTHLVLLAHRGPETSHWQVIEERQPLPSPQWLSPGEADALLTEATNESARLIEAGGYHTDALHNPRLTVGTLSDFYDTPGLPSAVPARAAKLFARADNVGAIIETVTTRMNDHSLDVHLLALWRHIRAARSAGVAYVVSEFAR</sequence>
<protein>
    <submittedName>
        <fullName evidence="1">Uncharacterized protein</fullName>
    </submittedName>
</protein>
<keyword evidence="2" id="KW-1185">Reference proteome</keyword>
<gene>
    <name evidence="1" type="ORF">CENDO_05890</name>
</gene>